<organism evidence="4 5">
    <name type="scientific">Brachionus calyciflorus</name>
    <dbReference type="NCBI Taxonomy" id="104777"/>
    <lineage>
        <taxon>Eukaryota</taxon>
        <taxon>Metazoa</taxon>
        <taxon>Spiralia</taxon>
        <taxon>Gnathifera</taxon>
        <taxon>Rotifera</taxon>
        <taxon>Eurotatoria</taxon>
        <taxon>Monogononta</taxon>
        <taxon>Pseudotrocha</taxon>
        <taxon>Ploima</taxon>
        <taxon>Brachionidae</taxon>
        <taxon>Brachionus</taxon>
    </lineage>
</organism>
<evidence type="ECO:0000256" key="1">
    <source>
        <dbReference type="SAM" id="MobiDB-lite"/>
    </source>
</evidence>
<dbReference type="InterPro" id="IPR015188">
    <property type="entry name" value="BRCA2_OB_3"/>
</dbReference>
<feature type="compositionally biased region" description="Polar residues" evidence="1">
    <location>
        <begin position="469"/>
        <end position="498"/>
    </location>
</feature>
<protein>
    <submittedName>
        <fullName evidence="4">Uncharacterized protein</fullName>
    </submittedName>
</protein>
<keyword evidence="5" id="KW-1185">Reference proteome</keyword>
<reference evidence="4" key="1">
    <citation type="submission" date="2021-02" db="EMBL/GenBank/DDBJ databases">
        <authorList>
            <person name="Nowell W R."/>
        </authorList>
    </citation>
    <scope>NUCLEOTIDE SEQUENCE</scope>
    <source>
        <strain evidence="4">Ploen Becks lab</strain>
    </source>
</reference>
<dbReference type="OrthoDB" id="21095at2759"/>
<sequence>MTPLNIINQLKYRYDIEIGCARRSSIRKIIEKDDTSMNKTLILFLSKVLPSTSTTVPTLYVELCDGWYPIKAQLDTYLSDYVRRGKIKIGDKLAIFSPELLGCPKDGCDPLEAPEDMHFKLSVNSTRKAKWYAKLGYLKPQRPLVVNLKSLKPNSIVGVIDVLIERIYPIMYMEKKPDGSKVYRNQKQEDLLIYSQMRDMENKSSHFDGDFDQSIEDKRKSLEDIKPGNNSFNNNKQVQNVGRRDVTQILKIRVRDYINKNSQEISCLITVWQNAADLYEKIKEGQRVMFFNLTSTTQKNIYQDSSNISLGTNRMTFYKNKKIISSTIASNRVFYEYKDLYESKISNVFNEVDICGIVVKHSSNNYNTLVYLTNLSETNSIVCIGFPKGPELYGFKDVLKISNCVACLNLKFTRKKENLKYPYLISSEMSIFTQKVHALKFLSAQFTQLNELSNKQENKQRLSELAEEINQQPKLSSGSTYENPLNKPSNFKLNTSNTKNNDTKEIKLASIIEASETIPINMKSGLRQPGLVNKPKFLSPAVPRVTESQHNKNQLKRRSDTFELNSNTSLISCDDEDSFISNCDLDSLCKSNSSFNVSMALSESIAKRIKKN</sequence>
<dbReference type="InterPro" id="IPR012340">
    <property type="entry name" value="NA-bd_OB-fold"/>
</dbReference>
<name>A0A813ME63_9BILA</name>
<evidence type="ECO:0000259" key="2">
    <source>
        <dbReference type="Pfam" id="PF09103"/>
    </source>
</evidence>
<dbReference type="InterPro" id="IPR015525">
    <property type="entry name" value="BRCA2"/>
</dbReference>
<dbReference type="GO" id="GO:0006355">
    <property type="term" value="P:regulation of DNA-templated transcription"/>
    <property type="evidence" value="ECO:0007669"/>
    <property type="project" value="TreeGrafter"/>
</dbReference>
<evidence type="ECO:0000313" key="5">
    <source>
        <dbReference type="Proteomes" id="UP000663879"/>
    </source>
</evidence>
<accession>A0A813ME63</accession>
<feature type="domain" description="BRCA2 OB3" evidence="3">
    <location>
        <begin position="332"/>
        <end position="459"/>
    </location>
</feature>
<dbReference type="SUPFAM" id="SSF50249">
    <property type="entry name" value="Nucleic acid-binding proteins"/>
    <property type="match status" value="3"/>
</dbReference>
<dbReference type="InterPro" id="IPR015187">
    <property type="entry name" value="BRCA2_OB_1"/>
</dbReference>
<dbReference type="Pfam" id="PF09103">
    <property type="entry name" value="BRCA-2_OB1"/>
    <property type="match status" value="1"/>
</dbReference>
<evidence type="ECO:0000259" key="3">
    <source>
        <dbReference type="Pfam" id="PF09104"/>
    </source>
</evidence>
<dbReference type="AlphaFoldDB" id="A0A813ME63"/>
<comment type="caution">
    <text evidence="4">The sequence shown here is derived from an EMBL/GenBank/DDBJ whole genome shotgun (WGS) entry which is preliminary data.</text>
</comment>
<feature type="domain" description="BRCA2 OB1" evidence="2">
    <location>
        <begin position="24"/>
        <end position="138"/>
    </location>
</feature>
<dbReference type="GO" id="GO:0000724">
    <property type="term" value="P:double-strand break repair via homologous recombination"/>
    <property type="evidence" value="ECO:0007669"/>
    <property type="project" value="InterPro"/>
</dbReference>
<proteinExistence type="predicted"/>
<dbReference type="PANTHER" id="PTHR11289">
    <property type="entry name" value="BREAST CANCER TYPE 2 SUSCEPTIBILITY PROTEIN BRCA2"/>
    <property type="match status" value="1"/>
</dbReference>
<evidence type="ECO:0000313" key="4">
    <source>
        <dbReference type="EMBL" id="CAF0722989.1"/>
    </source>
</evidence>
<gene>
    <name evidence="4" type="ORF">OXX778_LOCUS2297</name>
</gene>
<dbReference type="Gene3D" id="2.40.50.140">
    <property type="entry name" value="Nucleic acid-binding proteins"/>
    <property type="match status" value="3"/>
</dbReference>
<feature type="region of interest" description="Disordered" evidence="1">
    <location>
        <begin position="467"/>
        <end position="498"/>
    </location>
</feature>
<dbReference type="Proteomes" id="UP000663879">
    <property type="component" value="Unassembled WGS sequence"/>
</dbReference>
<dbReference type="EMBL" id="CAJNOC010000176">
    <property type="protein sequence ID" value="CAF0722989.1"/>
    <property type="molecule type" value="Genomic_DNA"/>
</dbReference>
<dbReference type="PANTHER" id="PTHR11289:SF0">
    <property type="entry name" value="BREAST CANCER TYPE 2 SUSCEPTIBILITY PROTEIN"/>
    <property type="match status" value="1"/>
</dbReference>
<dbReference type="Pfam" id="PF09104">
    <property type="entry name" value="BRCA-2_OB3"/>
    <property type="match status" value="1"/>
</dbReference>